<name>A0A2P1MA79_HELAN</name>
<organism evidence="1">
    <name type="scientific">Helianthus annuus</name>
    <name type="common">Common sunflower</name>
    <dbReference type="NCBI Taxonomy" id="4232"/>
    <lineage>
        <taxon>Eukaryota</taxon>
        <taxon>Viridiplantae</taxon>
        <taxon>Streptophyta</taxon>
        <taxon>Embryophyta</taxon>
        <taxon>Tracheophyta</taxon>
        <taxon>Spermatophyta</taxon>
        <taxon>Magnoliopsida</taxon>
        <taxon>eudicotyledons</taxon>
        <taxon>Gunneridae</taxon>
        <taxon>Pentapetalae</taxon>
        <taxon>asterids</taxon>
        <taxon>campanulids</taxon>
        <taxon>Asterales</taxon>
        <taxon>Asteraceae</taxon>
        <taxon>Asteroideae</taxon>
        <taxon>Heliantheae alliance</taxon>
        <taxon>Heliantheae</taxon>
        <taxon>Helianthus</taxon>
    </lineage>
</organism>
<accession>A0A2P1MA79</accession>
<gene>
    <name evidence="1" type="primary">orf300</name>
</gene>
<dbReference type="AlphaFoldDB" id="A0A2P1MA79"/>
<proteinExistence type="predicted"/>
<sequence>MKAVKQATKSTIHLHFLKSAKKSPCGQTHPQRTKRIQLSFKELIREQPILKATYLNLKTASFRDDYSAAVIANRKEAPLTQALIPSKHPTADERVPATG</sequence>
<geneLocation type="mitochondrion" evidence="1"/>
<protein>
    <submittedName>
        <fullName evidence="1">Uncharacterized protein</fullName>
    </submittedName>
</protein>
<keyword evidence="1" id="KW-0496">Mitochondrion</keyword>
<reference evidence="1" key="1">
    <citation type="journal article" date="2018" name="Int. J. Mol. Sci.">
        <title>Recombination Events Involving the atp9 Gene Are Associated with Male Sterility of CMS PET2 in Sunflower.</title>
        <authorList>
            <person name="Reddemann A."/>
            <person name="Horn R."/>
        </authorList>
    </citation>
    <scope>NUCLEOTIDE SEQUENCE</scope>
    <source>
        <strain evidence="1">HA89</strain>
    </source>
</reference>
<dbReference type="EMBL" id="MF828625">
    <property type="protein sequence ID" value="AVP27579.1"/>
    <property type="molecule type" value="Genomic_DNA"/>
</dbReference>
<evidence type="ECO:0000313" key="1">
    <source>
        <dbReference type="EMBL" id="AVP27579.1"/>
    </source>
</evidence>